<evidence type="ECO:0000256" key="6">
    <source>
        <dbReference type="ARBA" id="ARBA00023002"/>
    </source>
</evidence>
<evidence type="ECO:0000256" key="4">
    <source>
        <dbReference type="ARBA" id="ARBA00022723"/>
    </source>
</evidence>
<feature type="binding site" evidence="9">
    <location>
        <position position="64"/>
    </location>
    <ligand>
        <name>cob(II)alamin</name>
        <dbReference type="ChEBI" id="CHEBI:16304"/>
    </ligand>
</feature>
<keyword evidence="7 9" id="KW-0408">Iron</keyword>
<comment type="caution">
    <text evidence="11">The sequence shown here is derived from an EMBL/GenBank/DDBJ whole genome shotgun (WGS) entry which is preliminary data.</text>
</comment>
<dbReference type="EMBL" id="NRSH01000100">
    <property type="protein sequence ID" value="MBK1727110.1"/>
    <property type="molecule type" value="Genomic_DNA"/>
</dbReference>
<dbReference type="PROSITE" id="PS51379">
    <property type="entry name" value="4FE4S_FER_2"/>
    <property type="match status" value="1"/>
</dbReference>
<evidence type="ECO:0000256" key="7">
    <source>
        <dbReference type="ARBA" id="ARBA00023004"/>
    </source>
</evidence>
<feature type="binding site" evidence="9">
    <location>
        <begin position="248"/>
        <end position="249"/>
    </location>
    <ligand>
        <name>cob(II)alamin</name>
        <dbReference type="ChEBI" id="CHEBI:16304"/>
    </ligand>
</feature>
<feature type="binding site" evidence="9">
    <location>
        <position position="198"/>
    </location>
    <ligand>
        <name>[4Fe-4S] cluster</name>
        <dbReference type="ChEBI" id="CHEBI:49883"/>
        <label>1</label>
    </ligand>
</feature>
<evidence type="ECO:0000256" key="3">
    <source>
        <dbReference type="ARBA" id="ARBA00022694"/>
    </source>
</evidence>
<feature type="binding site" evidence="9">
    <location>
        <position position="251"/>
    </location>
    <ligand>
        <name>[4Fe-4S] cluster</name>
        <dbReference type="ChEBI" id="CHEBI:49883"/>
        <label>2</label>
    </ligand>
</feature>
<proteinExistence type="inferred from homology"/>
<feature type="binding site" evidence="9">
    <location>
        <position position="205"/>
    </location>
    <ligand>
        <name>[4Fe-4S] cluster</name>
        <dbReference type="ChEBI" id="CHEBI:49883"/>
        <label>2</label>
    </ligand>
</feature>
<comment type="pathway">
    <text evidence="9">tRNA modification; tRNA-queuosine biosynthesis.</text>
</comment>
<comment type="cofactor">
    <cofactor evidence="9">
        <name>cob(II)alamin</name>
        <dbReference type="ChEBI" id="CHEBI:16304"/>
    </cofactor>
</comment>
<reference evidence="11 12" key="1">
    <citation type="journal article" date="2020" name="Microorganisms">
        <title>Osmotic Adaptation and Compatible Solute Biosynthesis of Phototrophic Bacteria as Revealed from Genome Analyses.</title>
        <authorList>
            <person name="Imhoff J.F."/>
            <person name="Rahn T."/>
            <person name="Kunzel S."/>
            <person name="Keller A."/>
            <person name="Neulinger S.C."/>
        </authorList>
    </citation>
    <scope>NUCLEOTIDE SEQUENCE [LARGE SCALE GENOMIC DNA]</scope>
    <source>
        <strain evidence="11 12">DSM 15116</strain>
    </source>
</reference>
<evidence type="ECO:0000259" key="10">
    <source>
        <dbReference type="PROSITE" id="PS51379"/>
    </source>
</evidence>
<comment type="catalytic activity">
    <reaction evidence="9">
        <text>epoxyqueuosine(34) in tRNA + AH2 = queuosine(34) in tRNA + A + H2O</text>
        <dbReference type="Rhea" id="RHEA:32159"/>
        <dbReference type="Rhea" id="RHEA-COMP:18571"/>
        <dbReference type="Rhea" id="RHEA-COMP:18582"/>
        <dbReference type="ChEBI" id="CHEBI:13193"/>
        <dbReference type="ChEBI" id="CHEBI:15377"/>
        <dbReference type="ChEBI" id="CHEBI:17499"/>
        <dbReference type="ChEBI" id="CHEBI:194431"/>
        <dbReference type="ChEBI" id="CHEBI:194443"/>
        <dbReference type="EC" id="1.17.99.6"/>
    </reaction>
</comment>
<dbReference type="HAMAP" id="MF_00916">
    <property type="entry name" value="QueG"/>
    <property type="match status" value="1"/>
</dbReference>
<dbReference type="RefSeq" id="WP_200259718.1">
    <property type="nucleotide sequence ID" value="NZ_NRSH01000100.1"/>
</dbReference>
<evidence type="ECO:0000313" key="11">
    <source>
        <dbReference type="EMBL" id="MBK1727110.1"/>
    </source>
</evidence>
<feature type="active site" description="Proton donor" evidence="9">
    <location>
        <position position="141"/>
    </location>
</feature>
<keyword evidence="3 9" id="KW-0819">tRNA processing</keyword>
<keyword evidence="12" id="KW-1185">Reference proteome</keyword>
<keyword evidence="5 9" id="KW-0671">Queuosine biosynthesis</keyword>
<keyword evidence="6 9" id="KW-0560">Oxidoreductase</keyword>
<dbReference type="Proteomes" id="UP000738126">
    <property type="component" value="Unassembled WGS sequence"/>
</dbReference>
<dbReference type="SUPFAM" id="SSF54862">
    <property type="entry name" value="4Fe-4S ferredoxins"/>
    <property type="match status" value="1"/>
</dbReference>
<dbReference type="NCBIfam" id="TIGR00276">
    <property type="entry name" value="tRNA epoxyqueuosine(34) reductase QueG"/>
    <property type="match status" value="1"/>
</dbReference>
<evidence type="ECO:0000256" key="8">
    <source>
        <dbReference type="ARBA" id="ARBA00023014"/>
    </source>
</evidence>
<feature type="binding site" evidence="9">
    <location>
        <position position="195"/>
    </location>
    <ligand>
        <name>[4Fe-4S] cluster</name>
        <dbReference type="ChEBI" id="CHEBI:49883"/>
        <label>1</label>
    </ligand>
</feature>
<dbReference type="EC" id="1.17.99.6" evidence="9"/>
<feature type="binding site" evidence="9">
    <location>
        <position position="201"/>
    </location>
    <ligand>
        <name>[4Fe-4S] cluster</name>
        <dbReference type="ChEBI" id="CHEBI:49883"/>
        <label>1</label>
    </ligand>
</feature>
<dbReference type="PANTHER" id="PTHR30002">
    <property type="entry name" value="EPOXYQUEUOSINE REDUCTASE"/>
    <property type="match status" value="1"/>
</dbReference>
<dbReference type="InterPro" id="IPR004453">
    <property type="entry name" value="QueG"/>
</dbReference>
<name>A0ABS1E601_9GAMM</name>
<keyword evidence="2 9" id="KW-0963">Cytoplasm</keyword>
<keyword evidence="8 9" id="KW-0411">Iron-sulfur</keyword>
<gene>
    <name evidence="9 11" type="primary">queG</name>
    <name evidence="11" type="ORF">CKO13_08770</name>
</gene>
<keyword evidence="1 9" id="KW-0004">4Fe-4S</keyword>
<evidence type="ECO:0000313" key="12">
    <source>
        <dbReference type="Proteomes" id="UP000738126"/>
    </source>
</evidence>
<keyword evidence="4 9" id="KW-0479">Metal-binding</keyword>
<comment type="subcellular location">
    <subcellularLocation>
        <location evidence="9">Cytoplasm</location>
    </subcellularLocation>
</comment>
<feature type="binding site" evidence="9">
    <location>
        <position position="221"/>
    </location>
    <ligand>
        <name>[4Fe-4S] cluster</name>
        <dbReference type="ChEBI" id="CHEBI:49883"/>
        <label>2</label>
    </ligand>
</feature>
<organism evidence="11 12">
    <name type="scientific">Halorhodospira neutriphila</name>
    <dbReference type="NCBI Taxonomy" id="168379"/>
    <lineage>
        <taxon>Bacteria</taxon>
        <taxon>Pseudomonadati</taxon>
        <taxon>Pseudomonadota</taxon>
        <taxon>Gammaproteobacteria</taxon>
        <taxon>Chromatiales</taxon>
        <taxon>Ectothiorhodospiraceae</taxon>
        <taxon>Halorhodospira</taxon>
    </lineage>
</organism>
<feature type="binding site" evidence="9">
    <location>
        <position position="255"/>
    </location>
    <ligand>
        <name>[4Fe-4S] cluster</name>
        <dbReference type="ChEBI" id="CHEBI:49883"/>
        <label>1</label>
    </ligand>
</feature>
<accession>A0ABS1E601</accession>
<dbReference type="PROSITE" id="PS00198">
    <property type="entry name" value="4FE4S_FER_1"/>
    <property type="match status" value="1"/>
</dbReference>
<comment type="caution">
    <text evidence="9">Lacks conserved residue(s) required for the propagation of feature annotation.</text>
</comment>
<feature type="binding site" evidence="9">
    <location>
        <position position="165"/>
    </location>
    <ligand>
        <name>cob(II)alamin</name>
        <dbReference type="ChEBI" id="CHEBI:16304"/>
    </ligand>
</feature>
<keyword evidence="9" id="KW-0170">Cobalt</keyword>
<protein>
    <recommendedName>
        <fullName evidence="9">Epoxyqueuosine reductase</fullName>
        <ecNumber evidence="9">1.17.99.6</ecNumber>
    </recommendedName>
    <alternativeName>
        <fullName evidence="9">Queuosine biosynthesis protein QueG</fullName>
    </alternativeName>
</protein>
<dbReference type="InterPro" id="IPR017900">
    <property type="entry name" value="4Fe4S_Fe_S_CS"/>
</dbReference>
<dbReference type="Gene3D" id="3.30.70.20">
    <property type="match status" value="1"/>
</dbReference>
<dbReference type="Pfam" id="PF08331">
    <property type="entry name" value="QueG_DUF1730"/>
    <property type="match status" value="1"/>
</dbReference>
<sequence length="354" mass="38823">MPPESAIDPHAVAADLRRWAGELGFSACGIAPPAVGWDEERLMAWLRRGHQAEMAFMARHGRKRARPRQLVPGTRSVVVVRLDYAPQAADPVATLRDRTRGYVARYALGRDYHRLMRRRLQRLAERLSAAIGPFGYRAFVDSAPVLERALAREAGLGWIGKNTMLLNRRAGSLFFLGELFTDLALPTDAPAASHCGSCRACLAACPTGALVGPYQLDARRCIGYLTVEHPGPIPEALRPAVGNRIFGCDDCLLACPWNRQAPPSAEDAFQPRHGLDAPALAELFRWDEATFRERTAGSPIRRLGYERWSRNLAVALGNAPATAPVLAALQARRADPSALVREHVAWALARLGHL</sequence>
<comment type="subunit">
    <text evidence="9">Monomer.</text>
</comment>
<comment type="function">
    <text evidence="9">Catalyzes the conversion of epoxyqueuosine (oQ) to queuosine (Q), which is a hypermodified base found in the wobble positions of tRNA(Asp), tRNA(Asn), tRNA(His) and tRNA(Tyr).</text>
</comment>
<feature type="binding site" evidence="9">
    <location>
        <position position="176"/>
    </location>
    <ligand>
        <name>cob(II)alamin</name>
        <dbReference type="ChEBI" id="CHEBI:16304"/>
    </ligand>
</feature>
<feature type="binding site" evidence="9">
    <location>
        <position position="248"/>
    </location>
    <ligand>
        <name>[4Fe-4S] cluster</name>
        <dbReference type="ChEBI" id="CHEBI:49883"/>
        <label>2</label>
    </ligand>
</feature>
<dbReference type="InterPro" id="IPR017896">
    <property type="entry name" value="4Fe4S_Fe-S-bd"/>
</dbReference>
<feature type="domain" description="4Fe-4S ferredoxin-type" evidence="10">
    <location>
        <begin position="186"/>
        <end position="215"/>
    </location>
</feature>
<evidence type="ECO:0000256" key="5">
    <source>
        <dbReference type="ARBA" id="ARBA00022785"/>
    </source>
</evidence>
<dbReference type="PANTHER" id="PTHR30002:SF4">
    <property type="entry name" value="EPOXYQUEUOSINE REDUCTASE"/>
    <property type="match status" value="1"/>
</dbReference>
<evidence type="ECO:0000256" key="1">
    <source>
        <dbReference type="ARBA" id="ARBA00022485"/>
    </source>
</evidence>
<comment type="similarity">
    <text evidence="9">Belongs to the QueG family.</text>
</comment>
<comment type="cofactor">
    <cofactor evidence="9">
        <name>[4Fe-4S] cluster</name>
        <dbReference type="ChEBI" id="CHEBI:49883"/>
    </cofactor>
    <text evidence="9">Binds 2 [4Fe-4S] clusters per monomer.</text>
</comment>
<evidence type="ECO:0000256" key="2">
    <source>
        <dbReference type="ARBA" id="ARBA00022490"/>
    </source>
</evidence>
<dbReference type="Pfam" id="PF13484">
    <property type="entry name" value="Fer4_16"/>
    <property type="match status" value="1"/>
</dbReference>
<dbReference type="InterPro" id="IPR013542">
    <property type="entry name" value="QueG_DUF1730"/>
</dbReference>
<evidence type="ECO:0000256" key="9">
    <source>
        <dbReference type="HAMAP-Rule" id="MF_00916"/>
    </source>
</evidence>
<keyword evidence="9" id="KW-0846">Cobalamin</keyword>
<feature type="binding site" evidence="9">
    <location>
        <position position="162"/>
    </location>
    <ligand>
        <name>cob(II)alamin</name>
        <dbReference type="ChEBI" id="CHEBI:16304"/>
    </ligand>
</feature>
<feature type="binding site" evidence="9">
    <location>
        <position position="141"/>
    </location>
    <ligand>
        <name>cob(II)alamin</name>
        <dbReference type="ChEBI" id="CHEBI:16304"/>
    </ligand>
</feature>